<dbReference type="Pfam" id="PF13424">
    <property type="entry name" value="TPR_12"/>
    <property type="match status" value="1"/>
</dbReference>
<evidence type="ECO:0000256" key="5">
    <source>
        <dbReference type="ARBA" id="ARBA00038253"/>
    </source>
</evidence>
<evidence type="ECO:0000313" key="7">
    <source>
        <dbReference type="Proteomes" id="UP000377595"/>
    </source>
</evidence>
<dbReference type="InterPro" id="IPR051476">
    <property type="entry name" value="Bac_ResReg_Asp_Phosphatase"/>
</dbReference>
<gene>
    <name evidence="6" type="ORF">Aple_073720</name>
</gene>
<evidence type="ECO:0000313" key="6">
    <source>
        <dbReference type="EMBL" id="GES24473.1"/>
    </source>
</evidence>
<comment type="similarity">
    <text evidence="5">Belongs to the Rap family.</text>
</comment>
<keyword evidence="2" id="KW-0963">Cytoplasm</keyword>
<dbReference type="SMART" id="SM00028">
    <property type="entry name" value="TPR"/>
    <property type="match status" value="6"/>
</dbReference>
<keyword evidence="7" id="KW-1185">Reference proteome</keyword>
<keyword evidence="4" id="KW-0802">TPR repeat</keyword>
<evidence type="ECO:0000256" key="1">
    <source>
        <dbReference type="ARBA" id="ARBA00004496"/>
    </source>
</evidence>
<accession>A0A5M3XYC6</accession>
<comment type="subcellular location">
    <subcellularLocation>
        <location evidence="1">Cytoplasm</location>
    </subcellularLocation>
</comment>
<evidence type="ECO:0000256" key="4">
    <source>
        <dbReference type="ARBA" id="ARBA00022803"/>
    </source>
</evidence>
<dbReference type="SUPFAM" id="SSF48452">
    <property type="entry name" value="TPR-like"/>
    <property type="match status" value="2"/>
</dbReference>
<evidence type="ECO:0000256" key="3">
    <source>
        <dbReference type="ARBA" id="ARBA00022737"/>
    </source>
</evidence>
<name>A0A5M3XYC6_9ACTN</name>
<dbReference type="PANTHER" id="PTHR46630:SF1">
    <property type="entry name" value="TETRATRICOPEPTIDE REPEAT PROTEIN 29"/>
    <property type="match status" value="1"/>
</dbReference>
<dbReference type="InterPro" id="IPR011990">
    <property type="entry name" value="TPR-like_helical_dom_sf"/>
</dbReference>
<evidence type="ECO:0000256" key="2">
    <source>
        <dbReference type="ARBA" id="ARBA00022490"/>
    </source>
</evidence>
<dbReference type="Gene3D" id="1.25.40.10">
    <property type="entry name" value="Tetratricopeptide repeat domain"/>
    <property type="match status" value="2"/>
</dbReference>
<dbReference type="Proteomes" id="UP000377595">
    <property type="component" value="Unassembled WGS sequence"/>
</dbReference>
<dbReference type="EMBL" id="BLAF01000052">
    <property type="protein sequence ID" value="GES24473.1"/>
    <property type="molecule type" value="Genomic_DNA"/>
</dbReference>
<dbReference type="PANTHER" id="PTHR46630">
    <property type="entry name" value="TETRATRICOPEPTIDE REPEAT PROTEIN 29"/>
    <property type="match status" value="1"/>
</dbReference>
<dbReference type="InterPro" id="IPR019734">
    <property type="entry name" value="TPR_rpt"/>
</dbReference>
<reference evidence="6 7" key="1">
    <citation type="submission" date="2019-10" db="EMBL/GenBank/DDBJ databases">
        <title>Whole genome shotgun sequence of Acrocarpospora pleiomorpha NBRC 16267.</title>
        <authorList>
            <person name="Ichikawa N."/>
            <person name="Kimura A."/>
            <person name="Kitahashi Y."/>
            <person name="Komaki H."/>
            <person name="Oguchi A."/>
        </authorList>
    </citation>
    <scope>NUCLEOTIDE SEQUENCE [LARGE SCALE GENOMIC DNA]</scope>
    <source>
        <strain evidence="6 7">NBRC 16267</strain>
    </source>
</reference>
<organism evidence="6 7">
    <name type="scientific">Acrocarpospora pleiomorpha</name>
    <dbReference type="NCBI Taxonomy" id="90975"/>
    <lineage>
        <taxon>Bacteria</taxon>
        <taxon>Bacillati</taxon>
        <taxon>Actinomycetota</taxon>
        <taxon>Actinomycetes</taxon>
        <taxon>Streptosporangiales</taxon>
        <taxon>Streptosporangiaceae</taxon>
        <taxon>Acrocarpospora</taxon>
    </lineage>
</organism>
<dbReference type="GO" id="GO:0005737">
    <property type="term" value="C:cytoplasm"/>
    <property type="evidence" value="ECO:0007669"/>
    <property type="project" value="UniProtKB-SubCell"/>
</dbReference>
<sequence length="461" mass="51733">MVSRALTTLAQAGLIVRTMPPGRFRLNEAFRSHVGDARTSGDDEALVRLVSWYLHTCDWAQFTLAPSDAWDPKCDNPPEVTPKSFELPEEALRWWQEERVTIVSVVRAASEARLHGLVWRLAGVLWAIYAQWNAYEDWEEVAKIGVASAEADGDRAGQALALESLGELYVQTGRLEEGEASHLTALEIRRRRGDRFGEASSLNALGLLELRRRRFRTACARFDESTDIFVDLGMPRWTAVAATNGAEAMIELGQTAEAAQVLSEMVEVFADEGDRSSEGRALALLSRALRSRGDLTDARARIDAALEIAAAAGNPMWRGYWLLELGRVQGAAWQYPDALESFERSFAIHRELGNRSREALALDGAGEVHLELQMYAEASQLYRMAEAVHREQGDRWPQALSLCGMARAQFAMKHFQESRISWEKALRALAVFNDPPASKLRDEVIREITYFRRIMGEFHEV</sequence>
<proteinExistence type="inferred from homology"/>
<keyword evidence="3" id="KW-0677">Repeat</keyword>
<dbReference type="AlphaFoldDB" id="A0A5M3XYC6"/>
<comment type="caution">
    <text evidence="6">The sequence shown here is derived from an EMBL/GenBank/DDBJ whole genome shotgun (WGS) entry which is preliminary data.</text>
</comment>
<protein>
    <submittedName>
        <fullName evidence="6">Uncharacterized protein</fullName>
    </submittedName>
</protein>